<dbReference type="Gene3D" id="3.40.430.10">
    <property type="entry name" value="Dihydrofolate Reductase, subunit A"/>
    <property type="match status" value="1"/>
</dbReference>
<dbReference type="InterPro" id="IPR050765">
    <property type="entry name" value="Riboflavin_Biosynth_HTPR"/>
</dbReference>
<organism evidence="2 3">
    <name type="scientific">Aquimarina algiphila</name>
    <dbReference type="NCBI Taxonomy" id="2047982"/>
    <lineage>
        <taxon>Bacteria</taxon>
        <taxon>Pseudomonadati</taxon>
        <taxon>Bacteroidota</taxon>
        <taxon>Flavobacteriia</taxon>
        <taxon>Flavobacteriales</taxon>
        <taxon>Flavobacteriaceae</taxon>
        <taxon>Aquimarina</taxon>
    </lineage>
</organism>
<gene>
    <name evidence="2" type="ORF">FOF46_18655</name>
</gene>
<dbReference type="GO" id="GO:0008703">
    <property type="term" value="F:5-amino-6-(5-phosphoribosylamino)uracil reductase activity"/>
    <property type="evidence" value="ECO:0007669"/>
    <property type="project" value="InterPro"/>
</dbReference>
<dbReference type="PANTHER" id="PTHR38011">
    <property type="entry name" value="DIHYDROFOLATE REDUCTASE FAMILY PROTEIN (AFU_ORTHOLOGUE AFUA_8G06820)"/>
    <property type="match status" value="1"/>
</dbReference>
<evidence type="ECO:0000259" key="1">
    <source>
        <dbReference type="Pfam" id="PF01872"/>
    </source>
</evidence>
<dbReference type="RefSeq" id="WP_143917507.1">
    <property type="nucleotide sequence ID" value="NZ_CANLFO010000006.1"/>
</dbReference>
<proteinExistence type="predicted"/>
<evidence type="ECO:0000313" key="3">
    <source>
        <dbReference type="Proteomes" id="UP000318833"/>
    </source>
</evidence>
<dbReference type="OrthoDB" id="195113at2"/>
<feature type="domain" description="Bacterial bifunctional deaminase-reductase C-terminal" evidence="1">
    <location>
        <begin position="97"/>
        <end position="168"/>
    </location>
</feature>
<name>A0A554VGS4_9FLAO</name>
<comment type="caution">
    <text evidence="2">The sequence shown here is derived from an EMBL/GenBank/DDBJ whole genome shotgun (WGS) entry which is preliminary data.</text>
</comment>
<sequence length="176" mass="20308">MRKIKLYIAMSINGKIAKADGNVDWLDSIPNPDQLDYGYYDFYETIDTTIQGNKTYKQIIDWGIDFPYSEKKNYVLTRKKGAESTKDVEFISENHIEYIKELKKQKGKDIWLVGGGQINTMLLNEKLIDEILVFIMPIVLSDGIELFESIPNETFLTLIETKKHATGVVELRYTIT</sequence>
<dbReference type="PANTHER" id="PTHR38011:SF11">
    <property type="entry name" value="2,5-DIAMINO-6-RIBOSYLAMINO-4(3H)-PYRIMIDINONE 5'-PHOSPHATE REDUCTASE"/>
    <property type="match status" value="1"/>
</dbReference>
<evidence type="ECO:0000313" key="2">
    <source>
        <dbReference type="EMBL" id="TSE06629.1"/>
    </source>
</evidence>
<protein>
    <submittedName>
        <fullName evidence="2">Dihydrofolate reductase</fullName>
    </submittedName>
</protein>
<dbReference type="GO" id="GO:0009231">
    <property type="term" value="P:riboflavin biosynthetic process"/>
    <property type="evidence" value="ECO:0007669"/>
    <property type="project" value="InterPro"/>
</dbReference>
<dbReference type="InterPro" id="IPR002734">
    <property type="entry name" value="RibDG_C"/>
</dbReference>
<dbReference type="Pfam" id="PF01872">
    <property type="entry name" value="RibD_C"/>
    <property type="match status" value="1"/>
</dbReference>
<accession>A0A554VGS4</accession>
<dbReference type="InterPro" id="IPR024072">
    <property type="entry name" value="DHFR-like_dom_sf"/>
</dbReference>
<keyword evidence="3" id="KW-1185">Reference proteome</keyword>
<dbReference type="Proteomes" id="UP000318833">
    <property type="component" value="Unassembled WGS sequence"/>
</dbReference>
<dbReference type="AlphaFoldDB" id="A0A554VGS4"/>
<dbReference type="SUPFAM" id="SSF53597">
    <property type="entry name" value="Dihydrofolate reductase-like"/>
    <property type="match status" value="1"/>
</dbReference>
<reference evidence="2 3" key="1">
    <citation type="submission" date="2019-07" db="EMBL/GenBank/DDBJ databases">
        <title>The draft genome sequence of Aquimarina algiphila M91.</title>
        <authorList>
            <person name="Meng X."/>
        </authorList>
    </citation>
    <scope>NUCLEOTIDE SEQUENCE [LARGE SCALE GENOMIC DNA]</scope>
    <source>
        <strain evidence="2 3">M91</strain>
    </source>
</reference>
<dbReference type="EMBL" id="VLNR01000043">
    <property type="protein sequence ID" value="TSE06629.1"/>
    <property type="molecule type" value="Genomic_DNA"/>
</dbReference>